<dbReference type="OrthoDB" id="3062825at2759"/>
<feature type="region of interest" description="Disordered" evidence="1">
    <location>
        <begin position="192"/>
        <end position="225"/>
    </location>
</feature>
<protein>
    <submittedName>
        <fullName evidence="2">Uncharacterized protein</fullName>
    </submittedName>
</protein>
<proteinExistence type="predicted"/>
<sequence>MSKLNDLDSEKRNRMSLKSVHPYVGVTPKKRLERDLQLSNNAESYKLLRNGIIQISRRHWDLERSSREQKKATKAIEDELVQSFPDLFSQEDPDGVKRLKAAMSYLTHRHGKNVYALKRRSESSKEDDSKCKSPSHEQGKIMTCGETSDKDKGSLPAPSRPDVSPRTIPEASERMPLVERMAANLAHYAGQPSNTHIFGRPTNRTTASEVSQTPASNSTLPLSTPPTRLVPYIAVPKRHTTSSLSMTTGSASSSSQTPCKSSSYLPEPMTSSQSLRATDVALETQDTAGHQMARIYLFLNTCVPPMTHFFQRFIDFGCTTEKHLLSIALLSRDKVELFLKKLPPAPDGTPMSPMEAFILCEQFYAYEYS</sequence>
<comment type="caution">
    <text evidence="2">The sequence shown here is derived from an EMBL/GenBank/DDBJ whole genome shotgun (WGS) entry which is preliminary data.</text>
</comment>
<reference evidence="2" key="1">
    <citation type="submission" date="2022-07" db="EMBL/GenBank/DDBJ databases">
        <title>Genome Sequence of Agrocybe chaxingu.</title>
        <authorList>
            <person name="Buettner E."/>
        </authorList>
    </citation>
    <scope>NUCLEOTIDE SEQUENCE</scope>
    <source>
        <strain evidence="2">MP-N11</strain>
    </source>
</reference>
<name>A0A9W8JY65_9AGAR</name>
<gene>
    <name evidence="2" type="ORF">NLJ89_g6509</name>
</gene>
<dbReference type="AlphaFoldDB" id="A0A9W8JY65"/>
<feature type="region of interest" description="Disordered" evidence="1">
    <location>
        <begin position="241"/>
        <end position="275"/>
    </location>
</feature>
<evidence type="ECO:0000313" key="3">
    <source>
        <dbReference type="Proteomes" id="UP001148786"/>
    </source>
</evidence>
<keyword evidence="3" id="KW-1185">Reference proteome</keyword>
<evidence type="ECO:0000313" key="2">
    <source>
        <dbReference type="EMBL" id="KAJ3507073.1"/>
    </source>
</evidence>
<feature type="compositionally biased region" description="Basic and acidic residues" evidence="1">
    <location>
        <begin position="119"/>
        <end position="139"/>
    </location>
</feature>
<evidence type="ECO:0000256" key="1">
    <source>
        <dbReference type="SAM" id="MobiDB-lite"/>
    </source>
</evidence>
<feature type="region of interest" description="Disordered" evidence="1">
    <location>
        <begin position="114"/>
        <end position="168"/>
    </location>
</feature>
<dbReference type="EMBL" id="JANKHO010000697">
    <property type="protein sequence ID" value="KAJ3507073.1"/>
    <property type="molecule type" value="Genomic_DNA"/>
</dbReference>
<accession>A0A9W8JY65</accession>
<organism evidence="2 3">
    <name type="scientific">Agrocybe chaxingu</name>
    <dbReference type="NCBI Taxonomy" id="84603"/>
    <lineage>
        <taxon>Eukaryota</taxon>
        <taxon>Fungi</taxon>
        <taxon>Dikarya</taxon>
        <taxon>Basidiomycota</taxon>
        <taxon>Agaricomycotina</taxon>
        <taxon>Agaricomycetes</taxon>
        <taxon>Agaricomycetidae</taxon>
        <taxon>Agaricales</taxon>
        <taxon>Agaricineae</taxon>
        <taxon>Strophariaceae</taxon>
        <taxon>Agrocybe</taxon>
    </lineage>
</organism>
<dbReference type="Proteomes" id="UP001148786">
    <property type="component" value="Unassembled WGS sequence"/>
</dbReference>
<feature type="compositionally biased region" description="Low complexity" evidence="1">
    <location>
        <begin position="241"/>
        <end position="263"/>
    </location>
</feature>